<name>A0ABV2IGY7_9HYPH</name>
<evidence type="ECO:0008006" key="3">
    <source>
        <dbReference type="Google" id="ProtNLM"/>
    </source>
</evidence>
<keyword evidence="2" id="KW-1185">Reference proteome</keyword>
<evidence type="ECO:0000313" key="1">
    <source>
        <dbReference type="EMBL" id="MET3602195.1"/>
    </source>
</evidence>
<accession>A0ABV2IGY7</accession>
<evidence type="ECO:0000313" key="2">
    <source>
        <dbReference type="Proteomes" id="UP001549164"/>
    </source>
</evidence>
<gene>
    <name evidence="1" type="ORF">ABID12_004164</name>
</gene>
<comment type="caution">
    <text evidence="1">The sequence shown here is derived from an EMBL/GenBank/DDBJ whole genome shotgun (WGS) entry which is preliminary data.</text>
</comment>
<organism evidence="1 2">
    <name type="scientific">Martelella mangrovi</name>
    <dbReference type="NCBI Taxonomy" id="1397477"/>
    <lineage>
        <taxon>Bacteria</taxon>
        <taxon>Pseudomonadati</taxon>
        <taxon>Pseudomonadota</taxon>
        <taxon>Alphaproteobacteria</taxon>
        <taxon>Hyphomicrobiales</taxon>
        <taxon>Aurantimonadaceae</taxon>
        <taxon>Martelella</taxon>
    </lineage>
</organism>
<proteinExistence type="predicted"/>
<protein>
    <recommendedName>
        <fullName evidence="3">DUF4336 domain-containing protein</fullName>
    </recommendedName>
</protein>
<reference evidence="1 2" key="1">
    <citation type="submission" date="2024-06" db="EMBL/GenBank/DDBJ databases">
        <title>Genomic Encyclopedia of Type Strains, Phase IV (KMG-IV): sequencing the most valuable type-strain genomes for metagenomic binning, comparative biology and taxonomic classification.</title>
        <authorList>
            <person name="Goeker M."/>
        </authorList>
    </citation>
    <scope>NUCLEOTIDE SEQUENCE [LARGE SCALE GENOMIC DNA]</scope>
    <source>
        <strain evidence="1 2">DSM 28102</strain>
    </source>
</reference>
<dbReference type="Proteomes" id="UP001549164">
    <property type="component" value="Unassembled WGS sequence"/>
</dbReference>
<dbReference type="EMBL" id="JBEPLY010000025">
    <property type="protein sequence ID" value="MET3602195.1"/>
    <property type="molecule type" value="Genomic_DNA"/>
</dbReference>
<sequence length="281" mass="31257">MADNKPFYCSFAARWLRPAMPIIHYNREMWPDRFRTGHIVIEPAAIGGVYLSVISGHATAVVHDPDGSATGPAKLLIPDETIAAALPVDEIPFVTGGHEISYPMPEWMQAHTVSCTEKGIAIFPKTAPPKYHGESTWNGFDLPALHHRLSFDARGRADAVDGLDYAVNPGKPQMAWQTVMRNFLNSEAMRKPVSEFALNPEIPHLLQGFIDEIIGREPNAGRTLQTAGYGNIPNILRIENYPHFIGFFMHQTWKGDPPPVPDHFKIAAIADEKPETGRRLH</sequence>
<dbReference type="RefSeq" id="WP_354435940.1">
    <property type="nucleotide sequence ID" value="NZ_JBEPLY010000025.1"/>
</dbReference>